<evidence type="ECO:0000259" key="1">
    <source>
        <dbReference type="Pfam" id="PF01494"/>
    </source>
</evidence>
<dbReference type="InterPro" id="IPR051704">
    <property type="entry name" value="FAD_aromatic-hydroxylase"/>
</dbReference>
<accession>A0A150T5W5</accession>
<evidence type="ECO:0000313" key="3">
    <source>
        <dbReference type="Proteomes" id="UP000075515"/>
    </source>
</evidence>
<dbReference type="PRINTS" id="PR00420">
    <property type="entry name" value="RNGMNOXGNASE"/>
</dbReference>
<dbReference type="Pfam" id="PF01494">
    <property type="entry name" value="FAD_binding_3"/>
    <property type="match status" value="1"/>
</dbReference>
<organism evidence="2 3">
    <name type="scientific">Sorangium cellulosum</name>
    <name type="common">Polyangium cellulosum</name>
    <dbReference type="NCBI Taxonomy" id="56"/>
    <lineage>
        <taxon>Bacteria</taxon>
        <taxon>Pseudomonadati</taxon>
        <taxon>Myxococcota</taxon>
        <taxon>Polyangia</taxon>
        <taxon>Polyangiales</taxon>
        <taxon>Polyangiaceae</taxon>
        <taxon>Sorangium</taxon>
    </lineage>
</organism>
<dbReference type="Proteomes" id="UP000075515">
    <property type="component" value="Unassembled WGS sequence"/>
</dbReference>
<dbReference type="PANTHER" id="PTHR46865">
    <property type="entry name" value="OXIDOREDUCTASE-RELATED"/>
    <property type="match status" value="1"/>
</dbReference>
<protein>
    <recommendedName>
        <fullName evidence="1">FAD-binding domain-containing protein</fullName>
    </recommendedName>
</protein>
<feature type="domain" description="FAD-binding" evidence="1">
    <location>
        <begin position="5"/>
        <end position="315"/>
    </location>
</feature>
<reference evidence="2 3" key="1">
    <citation type="submission" date="2014-02" db="EMBL/GenBank/DDBJ databases">
        <title>The small core and large imbalanced accessory genome model reveals a collaborative survival strategy of Sorangium cellulosum strains in nature.</title>
        <authorList>
            <person name="Han K."/>
            <person name="Peng R."/>
            <person name="Blom J."/>
            <person name="Li Y.-Z."/>
        </authorList>
    </citation>
    <scope>NUCLEOTIDE SEQUENCE [LARGE SCALE GENOMIC DNA]</scope>
    <source>
        <strain evidence="2 3">So0149</strain>
    </source>
</reference>
<dbReference type="InterPro" id="IPR036188">
    <property type="entry name" value="FAD/NAD-bd_sf"/>
</dbReference>
<proteinExistence type="predicted"/>
<dbReference type="GO" id="GO:0071949">
    <property type="term" value="F:FAD binding"/>
    <property type="evidence" value="ECO:0007669"/>
    <property type="project" value="InterPro"/>
</dbReference>
<name>A0A150T5W5_SORCE</name>
<dbReference type="InterPro" id="IPR002938">
    <property type="entry name" value="FAD-bd"/>
</dbReference>
<dbReference type="Gene3D" id="3.30.9.10">
    <property type="entry name" value="D-Amino Acid Oxidase, subunit A, domain 2"/>
    <property type="match status" value="1"/>
</dbReference>
<comment type="caution">
    <text evidence="2">The sequence shown here is derived from an EMBL/GenBank/DDBJ whole genome shotgun (WGS) entry which is preliminary data.</text>
</comment>
<dbReference type="EMBL" id="JEMC01001058">
    <property type="protein sequence ID" value="KYG00039.1"/>
    <property type="molecule type" value="Genomic_DNA"/>
</dbReference>
<dbReference type="PANTHER" id="PTHR46865:SF2">
    <property type="entry name" value="MONOOXYGENASE"/>
    <property type="match status" value="1"/>
</dbReference>
<sequence>MNRPHVLISGAGIAGPALALCLDRFGFAVTVVERAPALREGGQAVDFRGPVHRAVLERLDLWAPIHAHRTRASAVVLLDPAARPRVTLPAVMTAGDVEILRGDLVRILYERTRQAVDYRFGDRITGIEARGDAVAVEFERGAPATFDLVIGADGLHSNVRALVFGDESRFLRHHGYRIATFALPNVLDGAREAQIFSVPGRAVGVFPTSPEGARALLIHAGGPLARAERRDGGELKRSLRQTFAGMSWVVPRVLDALDRASDLYVDGIATVHVESYSRGRVALLGDAAYGGTLGGQGTSLAIVGAYVLAGELARAGDPGAAFARYEAMLRPYATGCQAGARRAGSFFAPRTGAGLWLRNTLYGVLTGPRLVGFFERLVKDAATDFVLPEYAVRWAPGRQALVSS</sequence>
<gene>
    <name evidence="2" type="ORF">BE18_43295</name>
</gene>
<dbReference type="SUPFAM" id="SSF51905">
    <property type="entry name" value="FAD/NAD(P)-binding domain"/>
    <property type="match status" value="1"/>
</dbReference>
<evidence type="ECO:0000313" key="2">
    <source>
        <dbReference type="EMBL" id="KYG00039.1"/>
    </source>
</evidence>
<dbReference type="AlphaFoldDB" id="A0A150T5W5"/>
<dbReference type="Gene3D" id="3.50.50.60">
    <property type="entry name" value="FAD/NAD(P)-binding domain"/>
    <property type="match status" value="1"/>
</dbReference>